<name>A0A444UFY9_ACIRT</name>
<evidence type="ECO:0000313" key="2">
    <source>
        <dbReference type="EMBL" id="RXM34096.1"/>
    </source>
</evidence>
<sequence length="313" mass="34146">MNNMDILGSCLSGGSDISITSFGEQRLVTNVHVTNCLPGLLTADILQSLALSLPSLHRRLTGTTHANSLVNFGYLQVWPLPFSTHYRPSSQEEDACPTWSRSQSVSEDVEEVVTAREVSEGIHASELLHSFSGEDTTFSHPSSAWVETCHTADSKDQDGDSESEAYFTCSSPSSLGEDVSGEEEWSSMAASSPCSFLGPPEETTLSTASTDSDDCVSVEYQGRDFLRVFSPVSTAEGEENLASWCVTDYTEHGELVFSVRTDFIKNLPRSVERKEGEGEGGTESPFQSFRTSRKHKGSSDESWAPEGEKPMRL</sequence>
<proteinExistence type="predicted"/>
<protein>
    <submittedName>
        <fullName evidence="2">Uncharacterized protein</fullName>
    </submittedName>
</protein>
<accession>A0A444UFY9</accession>
<feature type="region of interest" description="Disordered" evidence="1">
    <location>
        <begin position="271"/>
        <end position="313"/>
    </location>
</feature>
<gene>
    <name evidence="2" type="ORF">EOD39_4998</name>
</gene>
<dbReference type="Proteomes" id="UP000289886">
    <property type="component" value="Unassembled WGS sequence"/>
</dbReference>
<reference evidence="2 3" key="1">
    <citation type="submission" date="2019-01" db="EMBL/GenBank/DDBJ databases">
        <title>Draft Genome and Complete Hox-Cluster Characterization of the Sterlet Sturgeon (Acipenser ruthenus).</title>
        <authorList>
            <person name="Wei Q."/>
        </authorList>
    </citation>
    <scope>NUCLEOTIDE SEQUENCE [LARGE SCALE GENOMIC DNA]</scope>
    <source>
        <strain evidence="2">WHYD16114868_AA</strain>
        <tissue evidence="2">Blood</tissue>
    </source>
</reference>
<comment type="caution">
    <text evidence="2">The sequence shown here is derived from an EMBL/GenBank/DDBJ whole genome shotgun (WGS) entry which is preliminary data.</text>
</comment>
<feature type="region of interest" description="Disordered" evidence="1">
    <location>
        <begin position="150"/>
        <end position="210"/>
    </location>
</feature>
<evidence type="ECO:0000256" key="1">
    <source>
        <dbReference type="SAM" id="MobiDB-lite"/>
    </source>
</evidence>
<organism evidence="2 3">
    <name type="scientific">Acipenser ruthenus</name>
    <name type="common">Sterlet sturgeon</name>
    <dbReference type="NCBI Taxonomy" id="7906"/>
    <lineage>
        <taxon>Eukaryota</taxon>
        <taxon>Metazoa</taxon>
        <taxon>Chordata</taxon>
        <taxon>Craniata</taxon>
        <taxon>Vertebrata</taxon>
        <taxon>Euteleostomi</taxon>
        <taxon>Actinopterygii</taxon>
        <taxon>Chondrostei</taxon>
        <taxon>Acipenseriformes</taxon>
        <taxon>Acipenseridae</taxon>
        <taxon>Acipenser</taxon>
    </lineage>
</organism>
<dbReference type="AlphaFoldDB" id="A0A444UFY9"/>
<dbReference type="EMBL" id="SCEB01214639">
    <property type="protein sequence ID" value="RXM34096.1"/>
    <property type="molecule type" value="Genomic_DNA"/>
</dbReference>
<keyword evidence="3" id="KW-1185">Reference proteome</keyword>
<evidence type="ECO:0000313" key="3">
    <source>
        <dbReference type="Proteomes" id="UP000289886"/>
    </source>
</evidence>